<dbReference type="InterPro" id="IPR059000">
    <property type="entry name" value="ATPase_P-type_domA"/>
</dbReference>
<dbReference type="Gene3D" id="3.40.50.1000">
    <property type="entry name" value="HAD superfamily/HAD-like"/>
    <property type="match status" value="1"/>
</dbReference>
<reference evidence="11 12" key="1">
    <citation type="journal article" date="2013" name="Nature">
        <title>Anaerobic oxidation of methane coupled to nitrate reduction in a novel archaeal lineage.</title>
        <authorList>
            <person name="Haroon M.F."/>
            <person name="Hu S."/>
            <person name="Shi Y."/>
            <person name="Imelfort M."/>
            <person name="Keller J."/>
            <person name="Hugenholtz P."/>
            <person name="Yuan Z."/>
            <person name="Tyson G.W."/>
        </authorList>
    </citation>
    <scope>NUCLEOTIDE SEQUENCE [LARGE SCALE GENOMIC DNA]</scope>
    <source>
        <strain evidence="11 12">ANME-2d</strain>
    </source>
</reference>
<dbReference type="InterPro" id="IPR023214">
    <property type="entry name" value="HAD_sf"/>
</dbReference>
<keyword evidence="5" id="KW-0067">ATP-binding</keyword>
<feature type="transmembrane region" description="Helical" evidence="9">
    <location>
        <begin position="798"/>
        <end position="816"/>
    </location>
</feature>
<proteinExistence type="predicted"/>
<dbReference type="EC" id="3.6.3.8" evidence="11"/>
<keyword evidence="4" id="KW-0547">Nucleotide-binding</keyword>
<evidence type="ECO:0000256" key="7">
    <source>
        <dbReference type="ARBA" id="ARBA00022989"/>
    </source>
</evidence>
<dbReference type="GO" id="GO:0005524">
    <property type="term" value="F:ATP binding"/>
    <property type="evidence" value="ECO:0007669"/>
    <property type="project" value="UniProtKB-KW"/>
</dbReference>
<feature type="transmembrane region" description="Helical" evidence="9">
    <location>
        <begin position="828"/>
        <end position="853"/>
    </location>
</feature>
<dbReference type="EMBL" id="JMIY01000008">
    <property type="protein sequence ID" value="KCZ70466.1"/>
    <property type="molecule type" value="Genomic_DNA"/>
</dbReference>
<evidence type="ECO:0000256" key="2">
    <source>
        <dbReference type="ARBA" id="ARBA00022475"/>
    </source>
</evidence>
<dbReference type="AlphaFoldDB" id="A0A062UTW7"/>
<dbReference type="GO" id="GO:0036376">
    <property type="term" value="P:sodium ion export across plasma membrane"/>
    <property type="evidence" value="ECO:0007669"/>
    <property type="project" value="TreeGrafter"/>
</dbReference>
<keyword evidence="11" id="KW-0378">Hydrolase</keyword>
<evidence type="ECO:0000256" key="4">
    <source>
        <dbReference type="ARBA" id="ARBA00022741"/>
    </source>
</evidence>
<dbReference type="SUPFAM" id="SSF81665">
    <property type="entry name" value="Calcium ATPase, transmembrane domain M"/>
    <property type="match status" value="1"/>
</dbReference>
<dbReference type="SUPFAM" id="SSF81653">
    <property type="entry name" value="Calcium ATPase, transduction domain A"/>
    <property type="match status" value="1"/>
</dbReference>
<dbReference type="Pfam" id="PF00689">
    <property type="entry name" value="Cation_ATPase_C"/>
    <property type="match status" value="1"/>
</dbReference>
<dbReference type="SFLD" id="SFLDF00027">
    <property type="entry name" value="p-type_atpase"/>
    <property type="match status" value="1"/>
</dbReference>
<dbReference type="InterPro" id="IPR004014">
    <property type="entry name" value="ATPase_P-typ_cation-transptr_N"/>
</dbReference>
<keyword evidence="8 9" id="KW-0472">Membrane</keyword>
<evidence type="ECO:0000256" key="9">
    <source>
        <dbReference type="SAM" id="Phobius"/>
    </source>
</evidence>
<organism evidence="11 12">
    <name type="scientific">Candidatus Methanoperedens nitratireducens</name>
    <dbReference type="NCBI Taxonomy" id="1392998"/>
    <lineage>
        <taxon>Archaea</taxon>
        <taxon>Methanobacteriati</taxon>
        <taxon>Methanobacteriota</taxon>
        <taxon>Stenosarchaea group</taxon>
        <taxon>Methanomicrobia</taxon>
        <taxon>Methanosarcinales</taxon>
        <taxon>ANME-2 cluster</taxon>
        <taxon>Candidatus Methanoperedentaceae</taxon>
        <taxon>Candidatus Methanoperedens</taxon>
    </lineage>
</organism>
<dbReference type="Gene3D" id="3.40.1110.10">
    <property type="entry name" value="Calcium-transporting ATPase, cytoplasmic domain N"/>
    <property type="match status" value="1"/>
</dbReference>
<dbReference type="RefSeq" id="WP_048093993.1">
    <property type="nucleotide sequence ID" value="NZ_JMIY01000008.1"/>
</dbReference>
<feature type="transmembrane region" description="Helical" evidence="9">
    <location>
        <begin position="251"/>
        <end position="272"/>
    </location>
</feature>
<dbReference type="Pfam" id="PF13246">
    <property type="entry name" value="Cation_ATPase"/>
    <property type="match status" value="1"/>
</dbReference>
<keyword evidence="12" id="KW-1185">Reference proteome</keyword>
<dbReference type="Pfam" id="PF00122">
    <property type="entry name" value="E1-E2_ATPase"/>
    <property type="match status" value="1"/>
</dbReference>
<dbReference type="InterPro" id="IPR006068">
    <property type="entry name" value="ATPase_P-typ_cation-transptr_C"/>
</dbReference>
<evidence type="ECO:0000256" key="5">
    <source>
        <dbReference type="ARBA" id="ARBA00022840"/>
    </source>
</evidence>
<dbReference type="GO" id="GO:0030007">
    <property type="term" value="P:intracellular potassium ion homeostasis"/>
    <property type="evidence" value="ECO:0007669"/>
    <property type="project" value="TreeGrafter"/>
</dbReference>
<evidence type="ECO:0000259" key="10">
    <source>
        <dbReference type="SMART" id="SM00831"/>
    </source>
</evidence>
<dbReference type="NCBIfam" id="TIGR01494">
    <property type="entry name" value="ATPase_P-type"/>
    <property type="match status" value="2"/>
</dbReference>
<feature type="transmembrane region" description="Helical" evidence="9">
    <location>
        <begin position="64"/>
        <end position="82"/>
    </location>
</feature>
<dbReference type="InterPro" id="IPR001757">
    <property type="entry name" value="P_typ_ATPase"/>
</dbReference>
<dbReference type="InterPro" id="IPR023299">
    <property type="entry name" value="ATPase_P-typ_cyto_dom_N"/>
</dbReference>
<feature type="transmembrane region" description="Helical" evidence="9">
    <location>
        <begin position="88"/>
        <end position="107"/>
    </location>
</feature>
<evidence type="ECO:0000256" key="8">
    <source>
        <dbReference type="ARBA" id="ARBA00023136"/>
    </source>
</evidence>
<feature type="domain" description="Cation-transporting P-type ATPase N-terminal" evidence="10">
    <location>
        <begin position="11"/>
        <end position="84"/>
    </location>
</feature>
<dbReference type="InterPro" id="IPR008250">
    <property type="entry name" value="ATPase_P-typ_transduc_dom_A_sf"/>
</dbReference>
<gene>
    <name evidence="11" type="ORF">ANME2D_03381</name>
</gene>
<evidence type="ECO:0000313" key="12">
    <source>
        <dbReference type="Proteomes" id="UP000027153"/>
    </source>
</evidence>
<keyword evidence="7 9" id="KW-1133">Transmembrane helix</keyword>
<dbReference type="GO" id="GO:1902600">
    <property type="term" value="P:proton transmembrane transport"/>
    <property type="evidence" value="ECO:0007669"/>
    <property type="project" value="TreeGrafter"/>
</dbReference>
<dbReference type="Gene3D" id="2.70.150.10">
    <property type="entry name" value="Calcium-transporting ATPase, cytoplasmic transduction domain A"/>
    <property type="match status" value="1"/>
</dbReference>
<feature type="transmembrane region" description="Helical" evidence="9">
    <location>
        <begin position="873"/>
        <end position="890"/>
    </location>
</feature>
<dbReference type="GO" id="GO:0005886">
    <property type="term" value="C:plasma membrane"/>
    <property type="evidence" value="ECO:0007669"/>
    <property type="project" value="UniProtKB-SubCell"/>
</dbReference>
<dbReference type="Pfam" id="PF08282">
    <property type="entry name" value="Hydrolase_3"/>
    <property type="match status" value="1"/>
</dbReference>
<feature type="transmembrane region" description="Helical" evidence="9">
    <location>
        <begin position="698"/>
        <end position="719"/>
    </location>
</feature>
<dbReference type="InterPro" id="IPR023298">
    <property type="entry name" value="ATPase_P-typ_TM_dom_sf"/>
</dbReference>
<dbReference type="Pfam" id="PF00690">
    <property type="entry name" value="Cation_ATPase_N"/>
    <property type="match status" value="1"/>
</dbReference>
<protein>
    <submittedName>
        <fullName evidence="11">P-type ATPase, translocating</fullName>
        <ecNumber evidence="11">3.6.3.8</ecNumber>
    </submittedName>
</protein>
<comment type="subcellular location">
    <subcellularLocation>
        <location evidence="1">Cell membrane</location>
        <topology evidence="1">Multi-pass membrane protein</topology>
    </subcellularLocation>
</comment>
<feature type="transmembrane region" description="Helical" evidence="9">
    <location>
        <begin position="278"/>
        <end position="305"/>
    </location>
</feature>
<keyword evidence="6" id="KW-1278">Translocase</keyword>
<dbReference type="PANTHER" id="PTHR43294">
    <property type="entry name" value="SODIUM/POTASSIUM-TRANSPORTING ATPASE SUBUNIT ALPHA"/>
    <property type="match status" value="1"/>
</dbReference>
<dbReference type="Gene3D" id="1.20.1110.10">
    <property type="entry name" value="Calcium-transporting ATPase, transmembrane domain"/>
    <property type="match status" value="1"/>
</dbReference>
<dbReference type="GO" id="GO:1990573">
    <property type="term" value="P:potassium ion import across plasma membrane"/>
    <property type="evidence" value="ECO:0007669"/>
    <property type="project" value="TreeGrafter"/>
</dbReference>
<dbReference type="SUPFAM" id="SSF56784">
    <property type="entry name" value="HAD-like"/>
    <property type="match status" value="1"/>
</dbReference>
<keyword evidence="2" id="KW-1003">Cell membrane</keyword>
<dbReference type="InterPro" id="IPR018303">
    <property type="entry name" value="ATPase_P-typ_P_site"/>
</dbReference>
<dbReference type="PRINTS" id="PR00120">
    <property type="entry name" value="HATPASE"/>
</dbReference>
<dbReference type="InterPro" id="IPR050510">
    <property type="entry name" value="Cation_transp_ATPase_P-type"/>
</dbReference>
<keyword evidence="3 9" id="KW-0812">Transmembrane</keyword>
<dbReference type="Proteomes" id="UP000027153">
    <property type="component" value="Unassembled WGS sequence"/>
</dbReference>
<dbReference type="PRINTS" id="PR00119">
    <property type="entry name" value="CATATPASE"/>
</dbReference>
<dbReference type="GO" id="GO:0005391">
    <property type="term" value="F:P-type sodium:potassium-exchanging transporter activity"/>
    <property type="evidence" value="ECO:0007669"/>
    <property type="project" value="TreeGrafter"/>
</dbReference>
<sequence>MPDDRESQKIPWHALSEEEVLRRVGADQNGLTEEQAREHLDKYGENILEEENGISPVRMMLKQLRSPLIYLLVGAAFISLLIEHYIDASVIAGVVVLNTIMGFVQEWRAERALAALRQMAAPRAMVLRDGQERLIAASLVVPGDILLLETGDRVAADARLLKSDDLEVDESALTGESQPVFKQPGRHPESQALIDRTNMVWTSTSVTAGRGRAVVVATGMDTVIGEIATEVRQTEREETPLQRRMGRLGTILGIGGILLASGLFGLGILQGYEIIEMVLFSVAVAVSAIPEGLPAVISVTLALGVQRMARRNAIIRRLPAVETLGSTTVICSDKTGTITKNEMTITRMWVGRRTYTVTGQGYEPEGEIYPEDGALPHELSDELRTLLTIGSLANNARLIHNEKGWWIEGDPTEGAILVVARKAGFNIDQLKRQQPRKAEIPFTSEQKYMATMHPAPDRSVVYVKGAPERVIDFCTHMLEDGKRVELDESRRQIIKEVNTSFARQALRVVAGAYRDLPADTEKLDRSLAQSELTFAGLWGMVDPPRPEAIKAINDARGAGIHVVMITGDHAVTASAIAEKVGISRGAGQAISGSQIEEMSKEELADQAMTVGVFARVSPAHKLKILEALKEKGHIVAMTGDGVNDAPALKGADIGVAMGKTGTEVAKEAADMILTDDNFATIVNAIEEGRVIFSNLYRVVAYLITTNIGEVFTLTAALMLGMPLPLTAIMILWVNLVTDGACTVPLGVEPKHWDVLKQPPRAPGSGILDRFLVRRLLLLSPVMAVGTLGLFAYELQIGSFQHAQTVAFTTLVSFEWFRALSARSSYLSLFSIGILSNRWLIAGISGAILLQLGAVYSGPGQVIFSTVPLSLTDWALIIPVASSILIFDEILKRLGVYGRLPVSVTKR</sequence>
<name>A0A062UTW7_9EURY</name>
<evidence type="ECO:0000256" key="3">
    <source>
        <dbReference type="ARBA" id="ARBA00022692"/>
    </source>
</evidence>
<dbReference type="OrthoDB" id="8588at2157"/>
<dbReference type="PANTHER" id="PTHR43294:SF21">
    <property type="entry name" value="CATION TRANSPORTING ATPASE"/>
    <property type="match status" value="1"/>
</dbReference>
<dbReference type="GO" id="GO:0006883">
    <property type="term" value="P:intracellular sodium ion homeostasis"/>
    <property type="evidence" value="ECO:0007669"/>
    <property type="project" value="TreeGrafter"/>
</dbReference>
<dbReference type="SMART" id="SM00831">
    <property type="entry name" value="Cation_ATPase_N"/>
    <property type="match status" value="1"/>
</dbReference>
<feature type="transmembrane region" description="Helical" evidence="9">
    <location>
        <begin position="725"/>
        <end position="747"/>
    </location>
</feature>
<dbReference type="GO" id="GO:0016887">
    <property type="term" value="F:ATP hydrolysis activity"/>
    <property type="evidence" value="ECO:0007669"/>
    <property type="project" value="InterPro"/>
</dbReference>
<accession>A0A062UTW7</accession>
<dbReference type="InterPro" id="IPR036412">
    <property type="entry name" value="HAD-like_sf"/>
</dbReference>
<dbReference type="SFLD" id="SFLDS00003">
    <property type="entry name" value="Haloacid_Dehalogenase"/>
    <property type="match status" value="1"/>
</dbReference>
<evidence type="ECO:0000256" key="1">
    <source>
        <dbReference type="ARBA" id="ARBA00004651"/>
    </source>
</evidence>
<dbReference type="SUPFAM" id="SSF81660">
    <property type="entry name" value="Metal cation-transporting ATPase, ATP-binding domain N"/>
    <property type="match status" value="1"/>
</dbReference>
<comment type="caution">
    <text evidence="11">The sequence shown here is derived from an EMBL/GenBank/DDBJ whole genome shotgun (WGS) entry which is preliminary data.</text>
</comment>
<feature type="transmembrane region" description="Helical" evidence="9">
    <location>
        <begin position="775"/>
        <end position="792"/>
    </location>
</feature>
<evidence type="ECO:0000313" key="11">
    <source>
        <dbReference type="EMBL" id="KCZ70466.1"/>
    </source>
</evidence>
<evidence type="ECO:0000256" key="6">
    <source>
        <dbReference type="ARBA" id="ARBA00022967"/>
    </source>
</evidence>
<dbReference type="InterPro" id="IPR044492">
    <property type="entry name" value="P_typ_ATPase_HD_dom"/>
</dbReference>
<dbReference type="PATRIC" id="fig|1392998.3.peg.3371"/>
<dbReference type="SFLD" id="SFLDG00002">
    <property type="entry name" value="C1.7:_P-type_atpase_like"/>
    <property type="match status" value="1"/>
</dbReference>
<dbReference type="PROSITE" id="PS00154">
    <property type="entry name" value="ATPASE_E1_E2"/>
    <property type="match status" value="1"/>
</dbReference>
<dbReference type="FunFam" id="3.40.50.1000:FF:000028">
    <property type="entry name" value="Calcium-transporting P-type ATPase, putative"/>
    <property type="match status" value="1"/>
</dbReference>